<dbReference type="InterPro" id="IPR009875">
    <property type="entry name" value="PilZ_domain"/>
</dbReference>
<dbReference type="SUPFAM" id="SSF141371">
    <property type="entry name" value="PilZ domain-like"/>
    <property type="match status" value="1"/>
</dbReference>
<dbReference type="RefSeq" id="WP_222405585.1">
    <property type="nucleotide sequence ID" value="NZ_CP095080.1"/>
</dbReference>
<accession>A0A9Q3S2U3</accession>
<dbReference type="Pfam" id="PF07238">
    <property type="entry name" value="PilZ"/>
    <property type="match status" value="1"/>
</dbReference>
<dbReference type="EMBL" id="JAHVKP010000001">
    <property type="protein sequence ID" value="MBY6218916.1"/>
    <property type="molecule type" value="Genomic_DNA"/>
</dbReference>
<sequence>MEKRQSERLPVAGSIVCDLAGNVSETQLCDLSPHGCKLAHADPAIAEGVTLGLTLVGDIEIAGTVRWISGEHAGIEFREPLSQAAVLYFALPDMKPLGDISTTDGFGRRLPPLSQAIQREAS</sequence>
<reference evidence="2" key="1">
    <citation type="submission" date="2021-06" db="EMBL/GenBank/DDBJ databases">
        <title>50 bacteria genomes isolated from Dapeng, Shenzhen, China.</title>
        <authorList>
            <person name="Zheng W."/>
            <person name="Yu S."/>
            <person name="Huang Y."/>
        </authorList>
    </citation>
    <scope>NUCLEOTIDE SEQUENCE</scope>
    <source>
        <strain evidence="2">DP4N28-2</strain>
    </source>
</reference>
<comment type="caution">
    <text evidence="2">The sequence shown here is derived from an EMBL/GenBank/DDBJ whole genome shotgun (WGS) entry which is preliminary data.</text>
</comment>
<feature type="domain" description="PilZ" evidence="1">
    <location>
        <begin position="2"/>
        <end position="83"/>
    </location>
</feature>
<dbReference type="AlphaFoldDB" id="A0A9Q3S2U3"/>
<dbReference type="GO" id="GO:0035438">
    <property type="term" value="F:cyclic-di-GMP binding"/>
    <property type="evidence" value="ECO:0007669"/>
    <property type="project" value="InterPro"/>
</dbReference>
<evidence type="ECO:0000313" key="3">
    <source>
        <dbReference type="Proteomes" id="UP000824927"/>
    </source>
</evidence>
<gene>
    <name evidence="2" type="ORF">KUV31_11255</name>
</gene>
<dbReference type="Gene3D" id="2.40.10.220">
    <property type="entry name" value="predicted glycosyltransferase like domains"/>
    <property type="match status" value="1"/>
</dbReference>
<organism evidence="2 3">
    <name type="scientific">Qipengyuania aquimaris</name>
    <dbReference type="NCBI Taxonomy" id="255984"/>
    <lineage>
        <taxon>Bacteria</taxon>
        <taxon>Pseudomonadati</taxon>
        <taxon>Pseudomonadota</taxon>
        <taxon>Alphaproteobacteria</taxon>
        <taxon>Sphingomonadales</taxon>
        <taxon>Erythrobacteraceae</taxon>
        <taxon>Qipengyuania</taxon>
    </lineage>
</organism>
<proteinExistence type="predicted"/>
<evidence type="ECO:0000259" key="1">
    <source>
        <dbReference type="Pfam" id="PF07238"/>
    </source>
</evidence>
<evidence type="ECO:0000313" key="2">
    <source>
        <dbReference type="EMBL" id="MBY6218916.1"/>
    </source>
</evidence>
<protein>
    <submittedName>
        <fullName evidence="2">PilZ domain-containing protein</fullName>
    </submittedName>
</protein>
<dbReference type="Proteomes" id="UP000824927">
    <property type="component" value="Unassembled WGS sequence"/>
</dbReference>
<name>A0A9Q3S2U3_9SPHN</name>